<dbReference type="Proteomes" id="UP000177515">
    <property type="component" value="Chromosome 1"/>
</dbReference>
<dbReference type="EMBL" id="CP017754">
    <property type="protein sequence ID" value="AOZ05945.1"/>
    <property type="molecule type" value="Genomic_DNA"/>
</dbReference>
<organism evidence="1 2">
    <name type="scientific">Cupriavidus malaysiensis</name>
    <dbReference type="NCBI Taxonomy" id="367825"/>
    <lineage>
        <taxon>Bacteria</taxon>
        <taxon>Pseudomonadati</taxon>
        <taxon>Pseudomonadota</taxon>
        <taxon>Betaproteobacteria</taxon>
        <taxon>Burkholderiales</taxon>
        <taxon>Burkholderiaceae</taxon>
        <taxon>Cupriavidus</taxon>
    </lineage>
</organism>
<gene>
    <name evidence="1" type="ORF">BKK80_08985</name>
</gene>
<evidence type="ECO:0000313" key="1">
    <source>
        <dbReference type="EMBL" id="AOZ05945.1"/>
    </source>
</evidence>
<name>A0ABN4TKB7_9BURK</name>
<reference evidence="1 2" key="1">
    <citation type="submission" date="2016-10" db="EMBL/GenBank/DDBJ databases">
        <title>Complete genome sequences of three Cupriavidus strains isolated from various Malaysian environments.</title>
        <authorList>
            <person name="Abdullah A.A.-A."/>
            <person name="Shafie N.A.H."/>
            <person name="Lau N.S."/>
        </authorList>
    </citation>
    <scope>NUCLEOTIDE SEQUENCE [LARGE SCALE GENOMIC DNA]</scope>
    <source>
        <strain evidence="1 2">USMAA1020</strain>
    </source>
</reference>
<keyword evidence="2" id="KW-1185">Reference proteome</keyword>
<accession>A0ABN4TKB7</accession>
<proteinExistence type="predicted"/>
<evidence type="ECO:0000313" key="2">
    <source>
        <dbReference type="Proteomes" id="UP000177515"/>
    </source>
</evidence>
<protein>
    <submittedName>
        <fullName evidence="1">Uncharacterized protein</fullName>
    </submittedName>
</protein>
<sequence length="145" mass="16031">MAKHPTYEQIMAMPLPQQALAMEERRHRGRLLEIKDMAAALALLEADLPAIKAAGANICIEHTYPVFRERLRLSLGGMSVAQERALCRALLLTGFKFVGRDDYELANAYFKKGRLTVRVMTRLADLEQAHREAAAALAAPAEATA</sequence>
<dbReference type="RefSeq" id="WP_071069103.1">
    <property type="nucleotide sequence ID" value="NZ_CP017754.1"/>
</dbReference>